<evidence type="ECO:0000256" key="1">
    <source>
        <dbReference type="SAM" id="MobiDB-lite"/>
    </source>
</evidence>
<dbReference type="AlphaFoldDB" id="A0AAV2LP08"/>
<proteinExistence type="predicted"/>
<reference evidence="2 3" key="1">
    <citation type="submission" date="2024-04" db="EMBL/GenBank/DDBJ databases">
        <authorList>
            <person name="Waldvogel A.-M."/>
            <person name="Schoenle A."/>
        </authorList>
    </citation>
    <scope>NUCLEOTIDE SEQUENCE [LARGE SCALE GENOMIC DNA]</scope>
</reference>
<feature type="region of interest" description="Disordered" evidence="1">
    <location>
        <begin position="1"/>
        <end position="68"/>
    </location>
</feature>
<protein>
    <submittedName>
        <fullName evidence="2">Uncharacterized protein</fullName>
    </submittedName>
</protein>
<name>A0AAV2LP08_KNICA</name>
<feature type="compositionally biased region" description="Acidic residues" evidence="1">
    <location>
        <begin position="24"/>
        <end position="59"/>
    </location>
</feature>
<gene>
    <name evidence="2" type="ORF">KC01_LOCUS30071</name>
</gene>
<dbReference type="Proteomes" id="UP001497482">
    <property type="component" value="Chromosome 3"/>
</dbReference>
<sequence>MAHESNFAKQTYRLNGGSRRVPDEGEGQAEEGEEQAEEGEEQAEEGEEQAEEGEKEGEQDNAFPLQMN</sequence>
<organism evidence="2 3">
    <name type="scientific">Knipowitschia caucasica</name>
    <name type="common">Caucasian dwarf goby</name>
    <name type="synonym">Pomatoschistus caucasicus</name>
    <dbReference type="NCBI Taxonomy" id="637954"/>
    <lineage>
        <taxon>Eukaryota</taxon>
        <taxon>Metazoa</taxon>
        <taxon>Chordata</taxon>
        <taxon>Craniata</taxon>
        <taxon>Vertebrata</taxon>
        <taxon>Euteleostomi</taxon>
        <taxon>Actinopterygii</taxon>
        <taxon>Neopterygii</taxon>
        <taxon>Teleostei</taxon>
        <taxon>Neoteleostei</taxon>
        <taxon>Acanthomorphata</taxon>
        <taxon>Gobiaria</taxon>
        <taxon>Gobiiformes</taxon>
        <taxon>Gobioidei</taxon>
        <taxon>Gobiidae</taxon>
        <taxon>Gobiinae</taxon>
        <taxon>Knipowitschia</taxon>
    </lineage>
</organism>
<evidence type="ECO:0000313" key="2">
    <source>
        <dbReference type="EMBL" id="CAL1602284.1"/>
    </source>
</evidence>
<evidence type="ECO:0000313" key="3">
    <source>
        <dbReference type="Proteomes" id="UP001497482"/>
    </source>
</evidence>
<dbReference type="EMBL" id="OZ035825">
    <property type="protein sequence ID" value="CAL1602284.1"/>
    <property type="molecule type" value="Genomic_DNA"/>
</dbReference>
<keyword evidence="3" id="KW-1185">Reference proteome</keyword>
<accession>A0AAV2LP08</accession>